<evidence type="ECO:0000256" key="4">
    <source>
        <dbReference type="ARBA" id="ARBA00022801"/>
    </source>
</evidence>
<dbReference type="EMBL" id="SNRY01001779">
    <property type="protein sequence ID" value="KAA6328680.1"/>
    <property type="molecule type" value="Genomic_DNA"/>
</dbReference>
<dbReference type="InterPro" id="IPR020602">
    <property type="entry name" value="GTP_CycHdrlase_I_dom"/>
</dbReference>
<dbReference type="EC" id="3.5.4.16" evidence="3"/>
<sequence length="195" mass="22471">MEIEPANTQDIEHSIKSLLSFIGEDPERKGLQETPQRIIRMWKEVFRGYDTEQKPKITTFQNGSDGIVYDGMITDSGTFYSICEHHLMPFFGHYWFAYIPNPHGNIIGLSKIARVVDYYSARLQIQERLVTDIINEIEEALKPDKPLGIALLMKAEHLCKTMRGAKKQGEMISSVFRGTFKDNQTIRTEFLQLVK</sequence>
<dbReference type="InterPro" id="IPR001474">
    <property type="entry name" value="GTP_CycHdrlase_I"/>
</dbReference>
<dbReference type="PANTHER" id="PTHR11109">
    <property type="entry name" value="GTP CYCLOHYDROLASE I"/>
    <property type="match status" value="1"/>
</dbReference>
<evidence type="ECO:0000256" key="1">
    <source>
        <dbReference type="ARBA" id="ARBA00001052"/>
    </source>
</evidence>
<dbReference type="GO" id="GO:0005525">
    <property type="term" value="F:GTP binding"/>
    <property type="evidence" value="ECO:0007669"/>
    <property type="project" value="TreeGrafter"/>
</dbReference>
<comment type="pathway">
    <text evidence="2">Cofactor biosynthesis; 7,8-dihydroneopterin triphosphate biosynthesis; 7,8-dihydroneopterin triphosphate from GTP: step 1/1.</text>
</comment>
<dbReference type="NCBIfam" id="NF006826">
    <property type="entry name" value="PRK09347.1-3"/>
    <property type="match status" value="1"/>
</dbReference>
<comment type="caution">
    <text evidence="6">The sequence shown here is derived from an EMBL/GenBank/DDBJ whole genome shotgun (WGS) entry which is preliminary data.</text>
</comment>
<evidence type="ECO:0000313" key="6">
    <source>
        <dbReference type="EMBL" id="KAA6328680.1"/>
    </source>
</evidence>
<evidence type="ECO:0000256" key="2">
    <source>
        <dbReference type="ARBA" id="ARBA00005080"/>
    </source>
</evidence>
<dbReference type="InterPro" id="IPR043134">
    <property type="entry name" value="GTP-CH-I_N"/>
</dbReference>
<dbReference type="PANTHER" id="PTHR11109:SF7">
    <property type="entry name" value="GTP CYCLOHYDROLASE 1"/>
    <property type="match status" value="1"/>
</dbReference>
<dbReference type="UniPathway" id="UPA00848">
    <property type="reaction ID" value="UER00151"/>
</dbReference>
<gene>
    <name evidence="6" type="ORF">EZS27_022450</name>
</gene>
<dbReference type="GO" id="GO:0046654">
    <property type="term" value="P:tetrahydrofolate biosynthetic process"/>
    <property type="evidence" value="ECO:0007669"/>
    <property type="project" value="InterPro"/>
</dbReference>
<proteinExistence type="inferred from homology"/>
<accession>A0A5J4R6E7</accession>
<dbReference type="GO" id="GO:0005737">
    <property type="term" value="C:cytoplasm"/>
    <property type="evidence" value="ECO:0007669"/>
    <property type="project" value="TreeGrafter"/>
</dbReference>
<dbReference type="PROSITE" id="PS00860">
    <property type="entry name" value="GTP_CYCLOHYDROL_1_2"/>
    <property type="match status" value="1"/>
</dbReference>
<dbReference type="FunFam" id="3.30.1130.10:FF:000001">
    <property type="entry name" value="GTP cyclohydrolase 1"/>
    <property type="match status" value="1"/>
</dbReference>
<evidence type="ECO:0000259" key="5">
    <source>
        <dbReference type="Pfam" id="PF01227"/>
    </source>
</evidence>
<reference evidence="6" key="1">
    <citation type="submission" date="2019-03" db="EMBL/GenBank/DDBJ databases">
        <title>Single cell metagenomics reveals metabolic interactions within the superorganism composed of flagellate Streblomastix strix and complex community of Bacteroidetes bacteria on its surface.</title>
        <authorList>
            <person name="Treitli S.C."/>
            <person name="Kolisko M."/>
            <person name="Husnik F."/>
            <person name="Keeling P."/>
            <person name="Hampl V."/>
        </authorList>
    </citation>
    <scope>NUCLEOTIDE SEQUENCE</scope>
    <source>
        <strain evidence="6">STM</strain>
    </source>
</reference>
<dbReference type="HAMAP" id="MF_00223">
    <property type="entry name" value="FolE"/>
    <property type="match status" value="1"/>
</dbReference>
<dbReference type="InterPro" id="IPR018234">
    <property type="entry name" value="GTP_CycHdrlase_I_CS"/>
</dbReference>
<dbReference type="NCBIfam" id="NF006825">
    <property type="entry name" value="PRK09347.1-2"/>
    <property type="match status" value="1"/>
</dbReference>
<dbReference type="Pfam" id="PF01227">
    <property type="entry name" value="GTP_cyclohydroI"/>
    <property type="match status" value="1"/>
</dbReference>
<dbReference type="GO" id="GO:0006729">
    <property type="term" value="P:tetrahydrobiopterin biosynthetic process"/>
    <property type="evidence" value="ECO:0007669"/>
    <property type="project" value="TreeGrafter"/>
</dbReference>
<dbReference type="Gene3D" id="1.10.286.10">
    <property type="match status" value="1"/>
</dbReference>
<dbReference type="Gene3D" id="3.30.1130.10">
    <property type="match status" value="1"/>
</dbReference>
<dbReference type="AlphaFoldDB" id="A0A5J4R6E7"/>
<organism evidence="6">
    <name type="scientific">termite gut metagenome</name>
    <dbReference type="NCBI Taxonomy" id="433724"/>
    <lineage>
        <taxon>unclassified sequences</taxon>
        <taxon>metagenomes</taxon>
        <taxon>organismal metagenomes</taxon>
    </lineage>
</organism>
<dbReference type="GO" id="GO:0003934">
    <property type="term" value="F:GTP cyclohydrolase I activity"/>
    <property type="evidence" value="ECO:0007669"/>
    <property type="project" value="UniProtKB-EC"/>
</dbReference>
<keyword evidence="4 6" id="KW-0378">Hydrolase</keyword>
<comment type="catalytic activity">
    <reaction evidence="1">
        <text>GTP + H2O = 7,8-dihydroneopterin 3'-triphosphate + formate + H(+)</text>
        <dbReference type="Rhea" id="RHEA:17473"/>
        <dbReference type="ChEBI" id="CHEBI:15377"/>
        <dbReference type="ChEBI" id="CHEBI:15378"/>
        <dbReference type="ChEBI" id="CHEBI:15740"/>
        <dbReference type="ChEBI" id="CHEBI:37565"/>
        <dbReference type="ChEBI" id="CHEBI:58462"/>
        <dbReference type="EC" id="3.5.4.16"/>
    </reaction>
</comment>
<evidence type="ECO:0000256" key="3">
    <source>
        <dbReference type="ARBA" id="ARBA00012715"/>
    </source>
</evidence>
<name>A0A5J4R6E7_9ZZZZ</name>
<feature type="domain" description="GTP cyclohydrolase I" evidence="5">
    <location>
        <begin position="11"/>
        <end position="194"/>
    </location>
</feature>
<dbReference type="GO" id="GO:0008270">
    <property type="term" value="F:zinc ion binding"/>
    <property type="evidence" value="ECO:0007669"/>
    <property type="project" value="TreeGrafter"/>
</dbReference>
<dbReference type="SUPFAM" id="SSF55620">
    <property type="entry name" value="Tetrahydrobiopterin biosynthesis enzymes-like"/>
    <property type="match status" value="1"/>
</dbReference>
<protein>
    <recommendedName>
        <fullName evidence="3">GTP cyclohydrolase I</fullName>
        <ecNumber evidence="3">3.5.4.16</ecNumber>
    </recommendedName>
</protein>
<dbReference type="InterPro" id="IPR043133">
    <property type="entry name" value="GTP-CH-I_C/QueF"/>
</dbReference>